<dbReference type="SUPFAM" id="SSF57756">
    <property type="entry name" value="Retrovirus zinc finger-like domains"/>
    <property type="match status" value="1"/>
</dbReference>
<evidence type="ECO:0000313" key="3">
    <source>
        <dbReference type="Proteomes" id="UP000069940"/>
    </source>
</evidence>
<dbReference type="Proteomes" id="UP000069940">
    <property type="component" value="Unassembled WGS sequence"/>
</dbReference>
<feature type="compositionally biased region" description="Basic and acidic residues" evidence="1">
    <location>
        <begin position="185"/>
        <end position="219"/>
    </location>
</feature>
<name>A0ABM1YDK6_AEDAL</name>
<reference evidence="2" key="2">
    <citation type="submission" date="2025-05" db="UniProtKB">
        <authorList>
            <consortium name="EnsemblMetazoa"/>
        </authorList>
    </citation>
    <scope>IDENTIFICATION</scope>
    <source>
        <strain evidence="2">Foshan</strain>
    </source>
</reference>
<evidence type="ECO:0000313" key="2">
    <source>
        <dbReference type="EnsemblMetazoa" id="AALFPA23_008170.P10995"/>
    </source>
</evidence>
<reference evidence="3" key="1">
    <citation type="journal article" date="2015" name="Proc. Natl. Acad. Sci. U.S.A.">
        <title>Genome sequence of the Asian Tiger mosquito, Aedes albopictus, reveals insights into its biology, genetics, and evolution.</title>
        <authorList>
            <person name="Chen X.G."/>
            <person name="Jiang X."/>
            <person name="Gu J."/>
            <person name="Xu M."/>
            <person name="Wu Y."/>
            <person name="Deng Y."/>
            <person name="Zhang C."/>
            <person name="Bonizzoni M."/>
            <person name="Dermauw W."/>
            <person name="Vontas J."/>
            <person name="Armbruster P."/>
            <person name="Huang X."/>
            <person name="Yang Y."/>
            <person name="Zhang H."/>
            <person name="He W."/>
            <person name="Peng H."/>
            <person name="Liu Y."/>
            <person name="Wu K."/>
            <person name="Chen J."/>
            <person name="Lirakis M."/>
            <person name="Topalis P."/>
            <person name="Van Leeuwen T."/>
            <person name="Hall A.B."/>
            <person name="Jiang X."/>
            <person name="Thorpe C."/>
            <person name="Mueller R.L."/>
            <person name="Sun C."/>
            <person name="Waterhouse R.M."/>
            <person name="Yan G."/>
            <person name="Tu Z.J."/>
            <person name="Fang X."/>
            <person name="James A.A."/>
        </authorList>
    </citation>
    <scope>NUCLEOTIDE SEQUENCE [LARGE SCALE GENOMIC DNA]</scope>
    <source>
        <strain evidence="3">Foshan</strain>
    </source>
</reference>
<dbReference type="PANTHER" id="PTHR33198:SF19">
    <property type="entry name" value="CCHC-TYPE DOMAIN-CONTAINING PROTEIN"/>
    <property type="match status" value="1"/>
</dbReference>
<dbReference type="RefSeq" id="XP_062700870.1">
    <property type="nucleotide sequence ID" value="XM_062844886.1"/>
</dbReference>
<dbReference type="InterPro" id="IPR036875">
    <property type="entry name" value="Znf_CCHC_sf"/>
</dbReference>
<keyword evidence="3" id="KW-1185">Reference proteome</keyword>
<sequence>MSTFIGSVEPYVVGTSFSDYAERLQHVFNYNRVPEVNRKSLFITVSGAAVFSELKKLYPGTDLDTLLYNDIIVKLKNRFDKKERTMVQKALFYERCQRRDELAEDFILDVKLLAENCGFGVMRDSIIRDRLVLGAYDKKVRERLLEEGEPSLEETERILIAREQMARSSLRMEQTGDRVSAIERPSVHNHRDDYSSRTWDHRNGRREVYPHRSRRDQDRYSYPSRSRSRSGQRWRSSNAKSVLCSYCKIRGHVRKNCFKLQRSRQSIRFVGDDVSTKESGFDFKRLGQPNNISDSEEDLDCMSITVGAQVNKPVFIHTKINGLGFDMEMDSGSAVSVVGEQIYRKHFYKLPLKVCRRRLSVVDGARLEILGVLEVTVSMRSMIADVT</sequence>
<feature type="region of interest" description="Disordered" evidence="1">
    <location>
        <begin position="169"/>
        <end position="234"/>
    </location>
</feature>
<organism evidence="2 3">
    <name type="scientific">Aedes albopictus</name>
    <name type="common">Asian tiger mosquito</name>
    <name type="synonym">Stegomyia albopicta</name>
    <dbReference type="NCBI Taxonomy" id="7160"/>
    <lineage>
        <taxon>Eukaryota</taxon>
        <taxon>Metazoa</taxon>
        <taxon>Ecdysozoa</taxon>
        <taxon>Arthropoda</taxon>
        <taxon>Hexapoda</taxon>
        <taxon>Insecta</taxon>
        <taxon>Pterygota</taxon>
        <taxon>Neoptera</taxon>
        <taxon>Endopterygota</taxon>
        <taxon>Diptera</taxon>
        <taxon>Nematocera</taxon>
        <taxon>Culicoidea</taxon>
        <taxon>Culicidae</taxon>
        <taxon>Culicinae</taxon>
        <taxon>Aedini</taxon>
        <taxon>Aedes</taxon>
        <taxon>Stegomyia</taxon>
    </lineage>
</organism>
<protein>
    <recommendedName>
        <fullName evidence="4">Peptidase A2 domain-containing protein</fullName>
    </recommendedName>
</protein>
<accession>A0ABM1YDK6</accession>
<proteinExistence type="predicted"/>
<evidence type="ECO:0000256" key="1">
    <source>
        <dbReference type="SAM" id="MobiDB-lite"/>
    </source>
</evidence>
<dbReference type="PANTHER" id="PTHR33198">
    <property type="entry name" value="ANK_REP_REGION DOMAIN-CONTAINING PROTEIN-RELATED"/>
    <property type="match status" value="1"/>
</dbReference>
<dbReference type="EnsemblMetazoa" id="AALFPA23_008170.R10995">
    <property type="protein sequence ID" value="AALFPA23_008170.P10995"/>
    <property type="gene ID" value="AALFPA23_008170"/>
</dbReference>
<dbReference type="GeneID" id="134285020"/>
<evidence type="ECO:0008006" key="4">
    <source>
        <dbReference type="Google" id="ProtNLM"/>
    </source>
</evidence>